<dbReference type="STRING" id="488538.SAR116_1899"/>
<keyword evidence="2" id="KW-1185">Reference proteome</keyword>
<accession>D5BMU9</accession>
<gene>
    <name evidence="1" type="ordered locus">SAR116_1899</name>
</gene>
<dbReference type="eggNOG" id="ENOG502ZGVB">
    <property type="taxonomic scope" value="Bacteria"/>
</dbReference>
<dbReference type="EMBL" id="CP001751">
    <property type="protein sequence ID" value="ADE40142.1"/>
    <property type="molecule type" value="Genomic_DNA"/>
</dbReference>
<proteinExistence type="predicted"/>
<dbReference type="OrthoDB" id="8081443at2"/>
<reference evidence="1 2" key="1">
    <citation type="journal article" date="2010" name="J. Bacteriol.">
        <title>Complete genome sequence of "Candidatus Puniceispirillum marinum" IMCC1322, a representative of the SAR116 clade in the Alphaproteobacteria.</title>
        <authorList>
            <person name="Oh H.M."/>
            <person name="Kwon K.K."/>
            <person name="Kang I."/>
            <person name="Kang S.G."/>
            <person name="Lee J.H."/>
            <person name="Kim S.J."/>
            <person name="Cho J.C."/>
        </authorList>
    </citation>
    <scope>NUCLEOTIDE SEQUENCE [LARGE SCALE GENOMIC DNA]</scope>
    <source>
        <strain evidence="1 2">IMCC1322</strain>
    </source>
</reference>
<organism evidence="1 2">
    <name type="scientific">Puniceispirillum marinum (strain IMCC1322)</name>
    <dbReference type="NCBI Taxonomy" id="488538"/>
    <lineage>
        <taxon>Bacteria</taxon>
        <taxon>Pseudomonadati</taxon>
        <taxon>Pseudomonadota</taxon>
        <taxon>Alphaproteobacteria</taxon>
        <taxon>Candidatus Puniceispirillales</taxon>
        <taxon>Candidatus Puniceispirillaceae</taxon>
        <taxon>Candidatus Puniceispirillum</taxon>
    </lineage>
</organism>
<dbReference type="KEGG" id="apb:SAR116_1899"/>
<dbReference type="Proteomes" id="UP000007460">
    <property type="component" value="Chromosome"/>
</dbReference>
<sequence length="119" mass="13930">MTKPTALTPARATKMVWKLAANDLTTWIQRVHFKEQLAKRNLIVADVRYLLKFGYVYDDAEKSSQDGFWKYKVEGKTPNSHNRSLVVVIVPDFDTKMIKFITIFWKDEYPMRNPSGMLE</sequence>
<dbReference type="HOGENOM" id="CLU_2059446_0_0_5"/>
<dbReference type="InterPro" id="IPR025354">
    <property type="entry name" value="DUF4258"/>
</dbReference>
<evidence type="ECO:0008006" key="3">
    <source>
        <dbReference type="Google" id="ProtNLM"/>
    </source>
</evidence>
<evidence type="ECO:0000313" key="2">
    <source>
        <dbReference type="Proteomes" id="UP000007460"/>
    </source>
</evidence>
<protein>
    <recommendedName>
        <fullName evidence="3">DUF4258 domain-containing protein</fullName>
    </recommendedName>
</protein>
<dbReference type="AlphaFoldDB" id="D5BMU9"/>
<dbReference type="Pfam" id="PF14076">
    <property type="entry name" value="DUF4258"/>
    <property type="match status" value="1"/>
</dbReference>
<name>D5BMU9_PUNMI</name>
<evidence type="ECO:0000313" key="1">
    <source>
        <dbReference type="EMBL" id="ADE40142.1"/>
    </source>
</evidence>
<dbReference type="RefSeq" id="WP_013046769.1">
    <property type="nucleotide sequence ID" value="NC_014010.1"/>
</dbReference>